<evidence type="ECO:0000256" key="5">
    <source>
        <dbReference type="ARBA" id="ARBA00037900"/>
    </source>
</evidence>
<sequence>MNALILVDLQNDFLPGGALAVSRGDEVIKIANRLMPRFDAVVATRDYHPPNHLSFASEHPGRSVGDCVNVDGLDQILWPVHCVEGTRGSDFSSELNTGLITKVFSKGIDRRRDSYSGFFDNGGIVSTGLGEYLQRTGVSEVYVMGLATDFCVRATATDAVRLGLTTYLIEDGCRGVDLHPGDCERAISELEQSGVHRVESRQVPVRSQGKA</sequence>
<evidence type="ECO:0000313" key="11">
    <source>
        <dbReference type="Proteomes" id="UP000318053"/>
    </source>
</evidence>
<evidence type="ECO:0000313" key="10">
    <source>
        <dbReference type="EMBL" id="TWT73880.1"/>
    </source>
</evidence>
<evidence type="ECO:0000256" key="4">
    <source>
        <dbReference type="ARBA" id="ARBA00022801"/>
    </source>
</evidence>
<dbReference type="InterPro" id="IPR036380">
    <property type="entry name" value="Isochorismatase-like_sf"/>
</dbReference>
<dbReference type="GO" id="GO:0046872">
    <property type="term" value="F:metal ion binding"/>
    <property type="evidence" value="ECO:0007669"/>
    <property type="project" value="UniProtKB-KW"/>
</dbReference>
<evidence type="ECO:0000256" key="1">
    <source>
        <dbReference type="ARBA" id="ARBA00006336"/>
    </source>
</evidence>
<dbReference type="EC" id="3.5.1.19" evidence="6"/>
<dbReference type="RefSeq" id="WP_146389966.1">
    <property type="nucleotide sequence ID" value="NZ_SJPK01000002.1"/>
</dbReference>
<organism evidence="10 11">
    <name type="scientific">Allorhodopirellula solitaria</name>
    <dbReference type="NCBI Taxonomy" id="2527987"/>
    <lineage>
        <taxon>Bacteria</taxon>
        <taxon>Pseudomonadati</taxon>
        <taxon>Planctomycetota</taxon>
        <taxon>Planctomycetia</taxon>
        <taxon>Pirellulales</taxon>
        <taxon>Pirellulaceae</taxon>
        <taxon>Allorhodopirellula</taxon>
    </lineage>
</organism>
<comment type="caution">
    <text evidence="10">The sequence shown here is derived from an EMBL/GenBank/DDBJ whole genome shotgun (WGS) entry which is preliminary data.</text>
</comment>
<dbReference type="Pfam" id="PF00857">
    <property type="entry name" value="Isochorismatase"/>
    <property type="match status" value="1"/>
</dbReference>
<evidence type="ECO:0000256" key="6">
    <source>
        <dbReference type="ARBA" id="ARBA00039017"/>
    </source>
</evidence>
<dbReference type="InterPro" id="IPR052347">
    <property type="entry name" value="Isochorismatase_Nicotinamidase"/>
</dbReference>
<evidence type="ECO:0000256" key="2">
    <source>
        <dbReference type="ARBA" id="ARBA00022642"/>
    </source>
</evidence>
<dbReference type="Proteomes" id="UP000318053">
    <property type="component" value="Unassembled WGS sequence"/>
</dbReference>
<keyword evidence="4" id="KW-0378">Hydrolase</keyword>
<dbReference type="InterPro" id="IPR000868">
    <property type="entry name" value="Isochorismatase-like_dom"/>
</dbReference>
<dbReference type="AlphaFoldDB" id="A0A5C5YEZ4"/>
<evidence type="ECO:0000256" key="7">
    <source>
        <dbReference type="ARBA" id="ARBA00043224"/>
    </source>
</evidence>
<dbReference type="EMBL" id="SJPK01000002">
    <property type="protein sequence ID" value="TWT73880.1"/>
    <property type="molecule type" value="Genomic_DNA"/>
</dbReference>
<feature type="domain" description="Isochorismatase-like" evidence="9">
    <location>
        <begin position="3"/>
        <end position="196"/>
    </location>
</feature>
<dbReference type="GO" id="GO:0019363">
    <property type="term" value="P:pyridine nucleotide biosynthetic process"/>
    <property type="evidence" value="ECO:0007669"/>
    <property type="project" value="UniProtKB-KW"/>
</dbReference>
<keyword evidence="11" id="KW-1185">Reference proteome</keyword>
<comment type="pathway">
    <text evidence="5">Cofactor biosynthesis; nicotinate biosynthesis; nicotinate from nicotinamide: step 1/1.</text>
</comment>
<dbReference type="GO" id="GO:0008936">
    <property type="term" value="F:nicotinamidase activity"/>
    <property type="evidence" value="ECO:0007669"/>
    <property type="project" value="UniProtKB-EC"/>
</dbReference>
<evidence type="ECO:0000256" key="3">
    <source>
        <dbReference type="ARBA" id="ARBA00022723"/>
    </source>
</evidence>
<dbReference type="CDD" id="cd01011">
    <property type="entry name" value="nicotinamidase"/>
    <property type="match status" value="1"/>
</dbReference>
<keyword evidence="3" id="KW-0479">Metal-binding</keyword>
<dbReference type="PANTHER" id="PTHR11080:SF2">
    <property type="entry name" value="LD05707P"/>
    <property type="match status" value="1"/>
</dbReference>
<proteinExistence type="inferred from homology"/>
<dbReference type="PANTHER" id="PTHR11080">
    <property type="entry name" value="PYRAZINAMIDASE/NICOTINAMIDASE"/>
    <property type="match status" value="1"/>
</dbReference>
<evidence type="ECO:0000259" key="9">
    <source>
        <dbReference type="Pfam" id="PF00857"/>
    </source>
</evidence>
<name>A0A5C5YEZ4_9BACT</name>
<gene>
    <name evidence="10" type="ORF">CA85_07620</name>
</gene>
<dbReference type="FunFam" id="3.40.50.850:FF:000006">
    <property type="entry name" value="Bifunctional pyrazinamidase/nicotinamidase"/>
    <property type="match status" value="1"/>
</dbReference>
<dbReference type="SUPFAM" id="SSF52499">
    <property type="entry name" value="Isochorismatase-like hydrolases"/>
    <property type="match status" value="1"/>
</dbReference>
<dbReference type="OrthoDB" id="6111975at2"/>
<protein>
    <recommendedName>
        <fullName evidence="8">Nicotinamidase</fullName>
        <ecNumber evidence="6">3.5.1.19</ecNumber>
    </recommendedName>
    <alternativeName>
        <fullName evidence="7">Nicotinamide deamidase</fullName>
    </alternativeName>
</protein>
<evidence type="ECO:0000256" key="8">
    <source>
        <dbReference type="ARBA" id="ARBA00072277"/>
    </source>
</evidence>
<accession>A0A5C5YEZ4</accession>
<comment type="similarity">
    <text evidence="1">Belongs to the isochorismatase family.</text>
</comment>
<reference evidence="10 11" key="1">
    <citation type="submission" date="2019-02" db="EMBL/GenBank/DDBJ databases">
        <title>Deep-cultivation of Planctomycetes and their phenomic and genomic characterization uncovers novel biology.</title>
        <authorList>
            <person name="Wiegand S."/>
            <person name="Jogler M."/>
            <person name="Boedeker C."/>
            <person name="Pinto D."/>
            <person name="Vollmers J."/>
            <person name="Rivas-Marin E."/>
            <person name="Kohn T."/>
            <person name="Peeters S.H."/>
            <person name="Heuer A."/>
            <person name="Rast P."/>
            <person name="Oberbeckmann S."/>
            <person name="Bunk B."/>
            <person name="Jeske O."/>
            <person name="Meyerdierks A."/>
            <person name="Storesund J.E."/>
            <person name="Kallscheuer N."/>
            <person name="Luecker S."/>
            <person name="Lage O.M."/>
            <person name="Pohl T."/>
            <person name="Merkel B.J."/>
            <person name="Hornburger P."/>
            <person name="Mueller R.-W."/>
            <person name="Bruemmer F."/>
            <person name="Labrenz M."/>
            <person name="Spormann A.M."/>
            <person name="Op Den Camp H."/>
            <person name="Overmann J."/>
            <person name="Amann R."/>
            <person name="Jetten M.S.M."/>
            <person name="Mascher T."/>
            <person name="Medema M.H."/>
            <person name="Devos D.P."/>
            <person name="Kaster A.-K."/>
            <person name="Ovreas L."/>
            <person name="Rohde M."/>
            <person name="Galperin M.Y."/>
            <person name="Jogler C."/>
        </authorList>
    </citation>
    <scope>NUCLEOTIDE SEQUENCE [LARGE SCALE GENOMIC DNA]</scope>
    <source>
        <strain evidence="10 11">CA85</strain>
    </source>
</reference>
<dbReference type="Gene3D" id="3.40.50.850">
    <property type="entry name" value="Isochorismatase-like"/>
    <property type="match status" value="1"/>
</dbReference>
<dbReference type="NCBIfam" id="NF008623">
    <property type="entry name" value="PRK11609.1"/>
    <property type="match status" value="1"/>
</dbReference>
<keyword evidence="2" id="KW-0662">Pyridine nucleotide biosynthesis</keyword>